<evidence type="ECO:0000313" key="2">
    <source>
        <dbReference type="EMBL" id="MYL18274.1"/>
    </source>
</evidence>
<accession>A0A845DXT1</accession>
<reference evidence="2 3" key="1">
    <citation type="submission" date="2019-11" db="EMBL/GenBank/DDBJ databases">
        <title>Genome sequences of 17 halophilic strains isolated from different environments.</title>
        <authorList>
            <person name="Furrow R.E."/>
        </authorList>
    </citation>
    <scope>NUCLEOTIDE SEQUENCE [LARGE SCALE GENOMIC DNA]</scope>
    <source>
        <strain evidence="2 3">22511_23_Filter</strain>
    </source>
</reference>
<dbReference type="Proteomes" id="UP000460949">
    <property type="component" value="Unassembled WGS sequence"/>
</dbReference>
<gene>
    <name evidence="2" type="ORF">GLW04_00135</name>
</gene>
<name>A0A845DXT1_9BACI</name>
<dbReference type="EMBL" id="WMET01000001">
    <property type="protein sequence ID" value="MYL18274.1"/>
    <property type="molecule type" value="Genomic_DNA"/>
</dbReference>
<comment type="caution">
    <text evidence="2">The sequence shown here is derived from an EMBL/GenBank/DDBJ whole genome shotgun (WGS) entry which is preliminary data.</text>
</comment>
<keyword evidence="1" id="KW-0472">Membrane</keyword>
<evidence type="ECO:0000313" key="3">
    <source>
        <dbReference type="Proteomes" id="UP000460949"/>
    </source>
</evidence>
<proteinExistence type="predicted"/>
<organism evidence="2 3">
    <name type="scientific">Halobacillus litoralis</name>
    <dbReference type="NCBI Taxonomy" id="45668"/>
    <lineage>
        <taxon>Bacteria</taxon>
        <taxon>Bacillati</taxon>
        <taxon>Bacillota</taxon>
        <taxon>Bacilli</taxon>
        <taxon>Bacillales</taxon>
        <taxon>Bacillaceae</taxon>
        <taxon>Halobacillus</taxon>
    </lineage>
</organism>
<keyword evidence="1" id="KW-1133">Transmembrane helix</keyword>
<protein>
    <submittedName>
        <fullName evidence="2">Uncharacterized protein</fullName>
    </submittedName>
</protein>
<feature type="transmembrane region" description="Helical" evidence="1">
    <location>
        <begin position="35"/>
        <end position="57"/>
    </location>
</feature>
<keyword evidence="1" id="KW-0812">Transmembrane</keyword>
<evidence type="ECO:0000256" key="1">
    <source>
        <dbReference type="SAM" id="Phobius"/>
    </source>
</evidence>
<sequence length="63" mass="7395">MRQHTSSDKASLQHTSSSIRIMEVNVMNTSDVFELFKLFIDSLHFTAFLVFSIIYVFQHKQKD</sequence>
<dbReference type="AlphaFoldDB" id="A0A845DXT1"/>